<dbReference type="Gene3D" id="3.30.750.70">
    <property type="entry name" value="4-hydroxybutyrate coenzyme like domains"/>
    <property type="match status" value="1"/>
</dbReference>
<dbReference type="Pfam" id="PF13336">
    <property type="entry name" value="AcetylCoA_hyd_C"/>
    <property type="match status" value="1"/>
</dbReference>
<dbReference type="EMBL" id="CAFBMC010000081">
    <property type="protein sequence ID" value="CAB4906490.1"/>
    <property type="molecule type" value="Genomic_DNA"/>
</dbReference>
<dbReference type="Gene3D" id="3.40.1080.10">
    <property type="entry name" value="Glutaconate Coenzyme A-transferase"/>
    <property type="match status" value="1"/>
</dbReference>
<proteinExistence type="predicted"/>
<dbReference type="PANTHER" id="PTHR21432:SF20">
    <property type="entry name" value="ACETYL-COA HYDROLASE"/>
    <property type="match status" value="1"/>
</dbReference>
<organism evidence="3">
    <name type="scientific">freshwater metagenome</name>
    <dbReference type="NCBI Taxonomy" id="449393"/>
    <lineage>
        <taxon>unclassified sequences</taxon>
        <taxon>metagenomes</taxon>
        <taxon>ecological metagenomes</taxon>
    </lineage>
</organism>
<reference evidence="3" key="1">
    <citation type="submission" date="2020-05" db="EMBL/GenBank/DDBJ databases">
        <authorList>
            <person name="Chiriac C."/>
            <person name="Salcher M."/>
            <person name="Ghai R."/>
            <person name="Kavagutti S V."/>
        </authorList>
    </citation>
    <scope>NUCLEOTIDE SEQUENCE</scope>
</reference>
<dbReference type="InterPro" id="IPR046433">
    <property type="entry name" value="ActCoA_hydro"/>
</dbReference>
<name>A0A6J7SBD6_9ZZZZ</name>
<dbReference type="PANTHER" id="PTHR21432">
    <property type="entry name" value="ACETYL-COA HYDROLASE-RELATED"/>
    <property type="match status" value="1"/>
</dbReference>
<dbReference type="SUPFAM" id="SSF100950">
    <property type="entry name" value="NagB/RpiA/CoA transferase-like"/>
    <property type="match status" value="2"/>
</dbReference>
<dbReference type="AlphaFoldDB" id="A0A6J7SBD6"/>
<dbReference type="InterPro" id="IPR037171">
    <property type="entry name" value="NagB/RpiA_transferase-like"/>
</dbReference>
<dbReference type="InterPro" id="IPR038460">
    <property type="entry name" value="AcetylCoA_hyd_C_sf"/>
</dbReference>
<dbReference type="InterPro" id="IPR026888">
    <property type="entry name" value="AcetylCoA_hyd_C"/>
</dbReference>
<dbReference type="GO" id="GO:0008775">
    <property type="term" value="F:acetate CoA-transferase activity"/>
    <property type="evidence" value="ECO:0007669"/>
    <property type="project" value="InterPro"/>
</dbReference>
<dbReference type="GO" id="GO:0006083">
    <property type="term" value="P:acetate metabolic process"/>
    <property type="evidence" value="ECO:0007669"/>
    <property type="project" value="InterPro"/>
</dbReference>
<gene>
    <name evidence="2" type="ORF">UFOPK3495_01296</name>
    <name evidence="3" type="ORF">UFOPK4237_00682</name>
</gene>
<evidence type="ECO:0000313" key="3">
    <source>
        <dbReference type="EMBL" id="CAB5037680.1"/>
    </source>
</evidence>
<dbReference type="EMBL" id="CAFBPZ010000035">
    <property type="protein sequence ID" value="CAB5037680.1"/>
    <property type="molecule type" value="Genomic_DNA"/>
</dbReference>
<feature type="domain" description="Acetyl-CoA hydrolase/transferase C-terminal" evidence="1">
    <location>
        <begin position="252"/>
        <end position="402"/>
    </location>
</feature>
<evidence type="ECO:0000313" key="2">
    <source>
        <dbReference type="EMBL" id="CAB4906490.1"/>
    </source>
</evidence>
<sequence length="408" mass="44693">MRVITEEQLPGIFSALPKNPRVVASGNFATPHTLLGVLDREVPEFRLHMLNAQKGIPSRAGITYETAFVGPGMRGYEHLDYIPCRLSLVPVLFRDHYQPDVVLLHTSRKRFDTVSLGTEVNILPAAIEAARARGAIVIAQANPQMPYTYGDAQIYENEIDYLVEVDEELPNHVTGEISDLSMQIGDRIASVVNDGSTMQLGIGGVPDAVLAGLTKHKGLRIWTEMFSDGVLNLHKAGALDSEIPLTSSFIFGSRELYDWVDMNRSIRMMRTERVNDPGAIARQAQMTSVNAALQVDLLDQANASRMNHTIFSGFGGSTDFIVGALHARGGRSFIALPSWHPKADVSTIVPKLTEPVTSFQHSAVVTENGMADVFGHSQKEQATNIINHAAHPSVRDFLTDKAKEFGLI</sequence>
<accession>A0A6J7SBD6</accession>
<evidence type="ECO:0000259" key="1">
    <source>
        <dbReference type="Pfam" id="PF13336"/>
    </source>
</evidence>
<protein>
    <submittedName>
        <fullName evidence="3">Unannotated protein</fullName>
    </submittedName>
</protein>
<dbReference type="Gene3D" id="3.40.1080.20">
    <property type="entry name" value="Acetyl-CoA hydrolase/transferase C-terminal domain"/>
    <property type="match status" value="1"/>
</dbReference>